<dbReference type="Proteomes" id="UP000000305">
    <property type="component" value="Unassembled WGS sequence"/>
</dbReference>
<dbReference type="InterPro" id="IPR004046">
    <property type="entry name" value="GST_C"/>
</dbReference>
<dbReference type="SFLD" id="SFLDG00363">
    <property type="entry name" value="AMPS_(cytGST):_Alpha-__Mu-__Pi"/>
    <property type="match status" value="1"/>
</dbReference>
<dbReference type="PROSITE" id="PS50404">
    <property type="entry name" value="GST_NTER"/>
    <property type="match status" value="1"/>
</dbReference>
<dbReference type="InterPro" id="IPR036249">
    <property type="entry name" value="Thioredoxin-like_sf"/>
</dbReference>
<dbReference type="OMA" id="NTQTQAM"/>
<dbReference type="KEGG" id="dpx:DAPPUDRAFT_230650"/>
<evidence type="ECO:0000256" key="3">
    <source>
        <dbReference type="ARBA" id="ARBA00022679"/>
    </source>
</evidence>
<name>E9G9W0_DAPPU</name>
<evidence type="ECO:0000313" key="9">
    <source>
        <dbReference type="EMBL" id="QNM80603.1"/>
    </source>
</evidence>
<comment type="similarity">
    <text evidence="1">Belongs to the GST superfamily. Mu family.</text>
</comment>
<dbReference type="SUPFAM" id="SSF47616">
    <property type="entry name" value="GST C-terminal domain-like"/>
    <property type="match status" value="1"/>
</dbReference>
<proteinExistence type="evidence at transcript level"/>
<evidence type="ECO:0000313" key="10">
    <source>
        <dbReference type="Proteomes" id="UP000000305"/>
    </source>
</evidence>
<dbReference type="SFLD" id="SFLDS00019">
    <property type="entry name" value="Glutathione_Transferase_(cytos"/>
    <property type="match status" value="1"/>
</dbReference>
<dbReference type="AlphaFoldDB" id="E9G9W0"/>
<protein>
    <recommendedName>
        <fullName evidence="4">Glutathione S-transferase</fullName>
        <ecNumber evidence="2">2.5.1.18</ecNumber>
    </recommendedName>
    <alternativeName>
        <fullName evidence="5">GST class-mu</fullName>
    </alternativeName>
</protein>
<dbReference type="InterPro" id="IPR040079">
    <property type="entry name" value="Glutathione_S-Trfase"/>
</dbReference>
<dbReference type="InterPro" id="IPR050213">
    <property type="entry name" value="GST_superfamily"/>
</dbReference>
<evidence type="ECO:0000256" key="2">
    <source>
        <dbReference type="ARBA" id="ARBA00012452"/>
    </source>
</evidence>
<reference evidence="8 10" key="1">
    <citation type="journal article" date="2011" name="Science">
        <title>The ecoresponsive genome of Daphnia pulex.</title>
        <authorList>
            <person name="Colbourne J.K."/>
            <person name="Pfrender M.E."/>
            <person name="Gilbert D."/>
            <person name="Thomas W.K."/>
            <person name="Tucker A."/>
            <person name="Oakley T.H."/>
            <person name="Tokishita S."/>
            <person name="Aerts A."/>
            <person name="Arnold G.J."/>
            <person name="Basu M.K."/>
            <person name="Bauer D.J."/>
            <person name="Caceres C.E."/>
            <person name="Carmel L."/>
            <person name="Casola C."/>
            <person name="Choi J.H."/>
            <person name="Detter J.C."/>
            <person name="Dong Q."/>
            <person name="Dusheyko S."/>
            <person name="Eads B.D."/>
            <person name="Frohlich T."/>
            <person name="Geiler-Samerotte K.A."/>
            <person name="Gerlach D."/>
            <person name="Hatcher P."/>
            <person name="Jogdeo S."/>
            <person name="Krijgsveld J."/>
            <person name="Kriventseva E.V."/>
            <person name="Kultz D."/>
            <person name="Laforsch C."/>
            <person name="Lindquist E."/>
            <person name="Lopez J."/>
            <person name="Manak J.R."/>
            <person name="Muller J."/>
            <person name="Pangilinan J."/>
            <person name="Patwardhan R.P."/>
            <person name="Pitluck S."/>
            <person name="Pritham E.J."/>
            <person name="Rechtsteiner A."/>
            <person name="Rho M."/>
            <person name="Rogozin I.B."/>
            <person name="Sakarya O."/>
            <person name="Salamov A."/>
            <person name="Schaack S."/>
            <person name="Shapiro H."/>
            <person name="Shiga Y."/>
            <person name="Skalitzky C."/>
            <person name="Smith Z."/>
            <person name="Souvorov A."/>
            <person name="Sung W."/>
            <person name="Tang Z."/>
            <person name="Tsuchiya D."/>
            <person name="Tu H."/>
            <person name="Vos H."/>
            <person name="Wang M."/>
            <person name="Wolf Y.I."/>
            <person name="Yamagata H."/>
            <person name="Yamada T."/>
            <person name="Ye Y."/>
            <person name="Shaw J.R."/>
            <person name="Andrews J."/>
            <person name="Crease T.J."/>
            <person name="Tang H."/>
            <person name="Lucas S.M."/>
            <person name="Robertson H.M."/>
            <person name="Bork P."/>
            <person name="Koonin E.V."/>
            <person name="Zdobnov E.M."/>
            <person name="Grigoriev I.V."/>
            <person name="Lynch M."/>
            <person name="Boore J.L."/>
        </authorList>
    </citation>
    <scope>NUCLEOTIDE SEQUENCE [LARGE SCALE GENOMIC DNA]</scope>
</reference>
<dbReference type="GO" id="GO:0006749">
    <property type="term" value="P:glutathione metabolic process"/>
    <property type="evidence" value="ECO:0000318"/>
    <property type="project" value="GO_Central"/>
</dbReference>
<dbReference type="InterPro" id="IPR036282">
    <property type="entry name" value="Glutathione-S-Trfase_C_sf"/>
</dbReference>
<dbReference type="InterPro" id="IPR010987">
    <property type="entry name" value="Glutathione-S-Trfase_C-like"/>
</dbReference>
<gene>
    <name evidence="8" type="primary">DpGSTM6</name>
    <name evidence="8" type="ORF">DAPPUDRAFT_230650</name>
</gene>
<keyword evidence="10" id="KW-1185">Reference proteome</keyword>
<dbReference type="EMBL" id="MN730109">
    <property type="protein sequence ID" value="QNM80603.1"/>
    <property type="molecule type" value="mRNA"/>
</dbReference>
<dbReference type="FunFam" id="3.40.30.10:FF:000019">
    <property type="entry name" value="Glutathione S-transferase Mu"/>
    <property type="match status" value="1"/>
</dbReference>
<organism evidence="8 10">
    <name type="scientific">Daphnia pulex</name>
    <name type="common">Water flea</name>
    <dbReference type="NCBI Taxonomy" id="6669"/>
    <lineage>
        <taxon>Eukaryota</taxon>
        <taxon>Metazoa</taxon>
        <taxon>Ecdysozoa</taxon>
        <taxon>Arthropoda</taxon>
        <taxon>Crustacea</taxon>
        <taxon>Branchiopoda</taxon>
        <taxon>Diplostraca</taxon>
        <taxon>Cladocera</taxon>
        <taxon>Anomopoda</taxon>
        <taxon>Daphniidae</taxon>
        <taxon>Daphnia</taxon>
    </lineage>
</organism>
<evidence type="ECO:0000313" key="8">
    <source>
        <dbReference type="EMBL" id="EFX83633.1"/>
    </source>
</evidence>
<dbReference type="PROSITE" id="PS50405">
    <property type="entry name" value="GST_CTER"/>
    <property type="match status" value="1"/>
</dbReference>
<dbReference type="GO" id="GO:0004364">
    <property type="term" value="F:glutathione transferase activity"/>
    <property type="evidence" value="ECO:0000318"/>
    <property type="project" value="GO_Central"/>
</dbReference>
<evidence type="ECO:0000256" key="4">
    <source>
        <dbReference type="ARBA" id="ARBA00071200"/>
    </source>
</evidence>
<dbReference type="Gene3D" id="1.20.1050.10">
    <property type="match status" value="1"/>
</dbReference>
<dbReference type="STRING" id="6669.E9G9W0"/>
<dbReference type="EMBL" id="GL732536">
    <property type="protein sequence ID" value="EFX83633.1"/>
    <property type="molecule type" value="Genomic_DNA"/>
</dbReference>
<dbReference type="Pfam" id="PF14497">
    <property type="entry name" value="GST_C_3"/>
    <property type="match status" value="1"/>
</dbReference>
<sequence>MAVKTGYWNIRGYVQPIRLLLAHAGVEYEDKRYNVGPAPDYDRSEWFNDKFNLGLDFPNCPYYIDGDVKLSQTFAILKYLGRKHNMAAKNEEEQIRMDLIEAEAIDMRTKWSTLCYIDDFEKMKPDYIKNVAVKLKQVSTFLGSHPYFAGQNITYMDFVMYELLDQNSQLIPGLLDEFPNLKEFHAGIGALEKVAAYLSSDKCIKYPFNGPMAQWGGK</sequence>
<feature type="domain" description="GST N-terminal" evidence="6">
    <location>
        <begin position="1"/>
        <end position="88"/>
    </location>
</feature>
<dbReference type="eggNOG" id="KOG1695">
    <property type="taxonomic scope" value="Eukaryota"/>
</dbReference>
<dbReference type="Pfam" id="PF02798">
    <property type="entry name" value="GST_N"/>
    <property type="match status" value="1"/>
</dbReference>
<reference evidence="9" key="2">
    <citation type="submission" date="2019-11" db="EMBL/GenBank/DDBJ databases">
        <authorList>
            <person name="Liu Z."/>
            <person name="Zhang W."/>
            <person name="Zhao Y."/>
        </authorList>
    </citation>
    <scope>NUCLEOTIDE SEQUENCE</scope>
</reference>
<evidence type="ECO:0000259" key="6">
    <source>
        <dbReference type="PROSITE" id="PS50404"/>
    </source>
</evidence>
<evidence type="ECO:0000256" key="1">
    <source>
        <dbReference type="ARBA" id="ARBA00005861"/>
    </source>
</evidence>
<dbReference type="InterPro" id="IPR004045">
    <property type="entry name" value="Glutathione_S-Trfase_N"/>
</dbReference>
<feature type="domain" description="GST C-terminal" evidence="7">
    <location>
        <begin position="90"/>
        <end position="208"/>
    </location>
</feature>
<dbReference type="Gene3D" id="3.40.30.10">
    <property type="entry name" value="Glutaredoxin"/>
    <property type="match status" value="1"/>
</dbReference>
<dbReference type="PANTHER" id="PTHR11571:SF253">
    <property type="entry name" value="S-TRANSFERASE, PUTATIVE-RELATED"/>
    <property type="match status" value="1"/>
</dbReference>
<dbReference type="PRINTS" id="PR01267">
    <property type="entry name" value="GSTRNSFRASEM"/>
</dbReference>
<dbReference type="FunFam" id="1.20.1050.10:FF:000003">
    <property type="entry name" value="Glutathione S-transferase 2"/>
    <property type="match status" value="1"/>
</dbReference>
<keyword evidence="3 9" id="KW-0808">Transferase</keyword>
<evidence type="ECO:0000256" key="5">
    <source>
        <dbReference type="ARBA" id="ARBA00081375"/>
    </source>
</evidence>
<dbReference type="SUPFAM" id="SSF52833">
    <property type="entry name" value="Thioredoxin-like"/>
    <property type="match status" value="1"/>
</dbReference>
<dbReference type="CDD" id="cd03075">
    <property type="entry name" value="GST_N_Mu"/>
    <property type="match status" value="1"/>
</dbReference>
<dbReference type="PANTHER" id="PTHR11571">
    <property type="entry name" value="GLUTATHIONE S-TRANSFERASE"/>
    <property type="match status" value="1"/>
</dbReference>
<dbReference type="InterPro" id="IPR003081">
    <property type="entry name" value="GST_mu"/>
</dbReference>
<dbReference type="EC" id="2.5.1.18" evidence="2"/>
<dbReference type="SFLD" id="SFLDG01205">
    <property type="entry name" value="AMPS.1"/>
    <property type="match status" value="1"/>
</dbReference>
<dbReference type="OrthoDB" id="4951845at2759"/>
<dbReference type="HOGENOM" id="CLU_039475_2_0_1"/>
<dbReference type="FunFam" id="1.20.1050.130:FF:000022">
    <property type="entry name" value="Glutathione S-transferase, putative"/>
    <property type="match status" value="1"/>
</dbReference>
<accession>E9G9W0</accession>
<evidence type="ECO:0000259" key="7">
    <source>
        <dbReference type="PROSITE" id="PS50405"/>
    </source>
</evidence>